<reference evidence="1" key="1">
    <citation type="submission" date="2019-08" db="EMBL/GenBank/DDBJ databases">
        <authorList>
            <person name="Kucharzyk K."/>
            <person name="Murdoch R.W."/>
            <person name="Higgins S."/>
            <person name="Loffler F."/>
        </authorList>
    </citation>
    <scope>NUCLEOTIDE SEQUENCE</scope>
</reference>
<dbReference type="EMBL" id="VSSQ01005418">
    <property type="protein sequence ID" value="MPM29082.1"/>
    <property type="molecule type" value="Genomic_DNA"/>
</dbReference>
<dbReference type="AlphaFoldDB" id="A0A644YKA1"/>
<gene>
    <name evidence="1" type="ORF">SDC9_75621</name>
</gene>
<name>A0A644YKA1_9ZZZZ</name>
<evidence type="ECO:0000313" key="1">
    <source>
        <dbReference type="EMBL" id="MPM29082.1"/>
    </source>
</evidence>
<proteinExistence type="predicted"/>
<organism evidence="1">
    <name type="scientific">bioreactor metagenome</name>
    <dbReference type="NCBI Taxonomy" id="1076179"/>
    <lineage>
        <taxon>unclassified sequences</taxon>
        <taxon>metagenomes</taxon>
        <taxon>ecological metagenomes</taxon>
    </lineage>
</organism>
<comment type="caution">
    <text evidence="1">The sequence shown here is derived from an EMBL/GenBank/DDBJ whole genome shotgun (WGS) entry which is preliminary data.</text>
</comment>
<accession>A0A644YKA1</accession>
<sequence>MKKNDFQRIGSTSNAKVGSDFELSAKEFFRTEGINLQQNFTLRIGIEEIQKDHAFDLGSEHEKIIVECKSHKWTHPNDNVPSAKMTVWNEAMYYFLLAPIEYRKILFVLKDYSPKRKETLAEYFVRTNKHLIPKGVEIIEYDEAEKIGKRIDGPRFPVEAL</sequence>
<protein>
    <submittedName>
        <fullName evidence="1">Uncharacterized protein</fullName>
    </submittedName>
</protein>